<dbReference type="GO" id="GO:0003677">
    <property type="term" value="F:DNA binding"/>
    <property type="evidence" value="ECO:0007669"/>
    <property type="project" value="UniProtKB-KW"/>
</dbReference>
<keyword evidence="3" id="KW-0238">DNA-binding</keyword>
<reference evidence="8" key="1">
    <citation type="submission" date="2019-08" db="EMBL/GenBank/DDBJ databases">
        <title>Reference gene set and small RNA set construction with multiple tissues from Davidia involucrata Baill.</title>
        <authorList>
            <person name="Yang H."/>
            <person name="Zhou C."/>
            <person name="Li G."/>
            <person name="Wang J."/>
            <person name="Gao P."/>
            <person name="Wang M."/>
            <person name="Wang R."/>
            <person name="Zhao Y."/>
        </authorList>
    </citation>
    <scope>NUCLEOTIDE SEQUENCE</scope>
    <source>
        <tissue evidence="8">Mixed with DoveR01_LX</tissue>
    </source>
</reference>
<dbReference type="SUPFAM" id="SSF101941">
    <property type="entry name" value="NAC domain"/>
    <property type="match status" value="1"/>
</dbReference>
<keyword evidence="2" id="KW-0805">Transcription regulation</keyword>
<evidence type="ECO:0000256" key="2">
    <source>
        <dbReference type="ARBA" id="ARBA00023015"/>
    </source>
</evidence>
<evidence type="ECO:0000256" key="1">
    <source>
        <dbReference type="ARBA" id="ARBA00004123"/>
    </source>
</evidence>
<comment type="subcellular location">
    <subcellularLocation>
        <location evidence="1">Nucleus</location>
    </subcellularLocation>
</comment>
<dbReference type="Pfam" id="PF02365">
    <property type="entry name" value="NAM"/>
    <property type="match status" value="1"/>
</dbReference>
<evidence type="ECO:0000256" key="4">
    <source>
        <dbReference type="ARBA" id="ARBA00023163"/>
    </source>
</evidence>
<feature type="region of interest" description="Disordered" evidence="6">
    <location>
        <begin position="1"/>
        <end position="22"/>
    </location>
</feature>
<evidence type="ECO:0000256" key="6">
    <source>
        <dbReference type="SAM" id="MobiDB-lite"/>
    </source>
</evidence>
<feature type="region of interest" description="Disordered" evidence="6">
    <location>
        <begin position="249"/>
        <end position="274"/>
    </location>
</feature>
<dbReference type="GO" id="GO:0048316">
    <property type="term" value="P:seed development"/>
    <property type="evidence" value="ECO:0007669"/>
    <property type="project" value="UniProtKB-ARBA"/>
</dbReference>
<evidence type="ECO:0000313" key="8">
    <source>
        <dbReference type="EMBL" id="MPA47516.1"/>
    </source>
</evidence>
<proteinExistence type="predicted"/>
<keyword evidence="8" id="KW-0378">Hydrolase</keyword>
<organism evidence="8">
    <name type="scientific">Davidia involucrata</name>
    <name type="common">Dove tree</name>
    <dbReference type="NCBI Taxonomy" id="16924"/>
    <lineage>
        <taxon>Eukaryota</taxon>
        <taxon>Viridiplantae</taxon>
        <taxon>Streptophyta</taxon>
        <taxon>Embryophyta</taxon>
        <taxon>Tracheophyta</taxon>
        <taxon>Spermatophyta</taxon>
        <taxon>Magnoliopsida</taxon>
        <taxon>eudicotyledons</taxon>
        <taxon>Gunneridae</taxon>
        <taxon>Pentapetalae</taxon>
        <taxon>asterids</taxon>
        <taxon>Cornales</taxon>
        <taxon>Nyssaceae</taxon>
        <taxon>Davidia</taxon>
    </lineage>
</organism>
<gene>
    <name evidence="8" type="ORF">Din_016957</name>
</gene>
<evidence type="ECO:0000259" key="7">
    <source>
        <dbReference type="PROSITE" id="PS51005"/>
    </source>
</evidence>
<evidence type="ECO:0000256" key="5">
    <source>
        <dbReference type="ARBA" id="ARBA00023242"/>
    </source>
</evidence>
<dbReference type="InterPro" id="IPR036093">
    <property type="entry name" value="NAC_dom_sf"/>
</dbReference>
<sequence>MESTDSSTGSQQQPQLPPGFRFHPTDEELVVHYLKKKAASAPLPVAIIAEVDLYKFDPWELPAKATFGEQEWYFFSPRDRKYPNGARPNRAATSGYWKATGTDKPVLTSGGNQKVGVKKALVFYGGKPPKGIKTNWIMHEYRLTDNKLTSKPPGCDVGNKKASLRLDDWVLCRIYKKNNTQRPMDHECRDDSTMNDLLAHIPPSVPTSIPQQNPKLQASNYGALFENGHHLFEGIMICNGDINNSCISQLASSSSSKPPQIPLVSTTSDPPKRTIPSLYWNEEGTVGSSLTKRLHADDNTDDNNSIATLLSQLPQTPNSSHQQTYQQTSLPAYQLPAAGINWYS</sequence>
<evidence type="ECO:0000256" key="3">
    <source>
        <dbReference type="ARBA" id="ARBA00023125"/>
    </source>
</evidence>
<name>A0A5B6ZVQ4_DAVIN</name>
<keyword evidence="5" id="KW-0539">Nucleus</keyword>
<dbReference type="InterPro" id="IPR003441">
    <property type="entry name" value="NAC-dom"/>
</dbReference>
<feature type="compositionally biased region" description="Polar residues" evidence="6">
    <location>
        <begin position="1"/>
        <end position="14"/>
    </location>
</feature>
<protein>
    <submittedName>
        <fullName evidence="8">Putative NAC transcription factors 48</fullName>
        <ecNumber evidence="8">3.1.1.23</ecNumber>
    </submittedName>
</protein>
<dbReference type="PANTHER" id="PTHR31719">
    <property type="entry name" value="NAC TRANSCRIPTION FACTOR 56"/>
    <property type="match status" value="1"/>
</dbReference>
<dbReference type="AlphaFoldDB" id="A0A5B6ZVQ4"/>
<accession>A0A5B6ZVQ4</accession>
<dbReference type="FunFam" id="2.170.150.80:FF:000005">
    <property type="entry name" value="NAC transcription factor 56"/>
    <property type="match status" value="1"/>
</dbReference>
<dbReference type="EC" id="3.1.1.23" evidence="8"/>
<dbReference type="GO" id="GO:0047372">
    <property type="term" value="F:monoacylglycerol lipase activity"/>
    <property type="evidence" value="ECO:0007669"/>
    <property type="project" value="UniProtKB-EC"/>
</dbReference>
<dbReference type="PANTHER" id="PTHR31719:SF43">
    <property type="entry name" value="NAC TRANSCRIPTION FACTOR 56"/>
    <property type="match status" value="1"/>
</dbReference>
<feature type="domain" description="NAC" evidence="7">
    <location>
        <begin position="16"/>
        <end position="177"/>
    </location>
</feature>
<dbReference type="EMBL" id="GHES01016957">
    <property type="protein sequence ID" value="MPA47516.1"/>
    <property type="molecule type" value="Transcribed_RNA"/>
</dbReference>
<dbReference type="GO" id="GO:0006355">
    <property type="term" value="P:regulation of DNA-templated transcription"/>
    <property type="evidence" value="ECO:0007669"/>
    <property type="project" value="InterPro"/>
</dbReference>
<dbReference type="GO" id="GO:0005634">
    <property type="term" value="C:nucleus"/>
    <property type="evidence" value="ECO:0007669"/>
    <property type="project" value="UniProtKB-SubCell"/>
</dbReference>
<keyword evidence="4" id="KW-0804">Transcription</keyword>
<dbReference type="PROSITE" id="PS51005">
    <property type="entry name" value="NAC"/>
    <property type="match status" value="1"/>
</dbReference>
<dbReference type="Gene3D" id="2.170.150.80">
    <property type="entry name" value="NAC domain"/>
    <property type="match status" value="1"/>
</dbReference>